<dbReference type="EnsemblPlants" id="AES76239">
    <property type="protein sequence ID" value="AES76239"/>
    <property type="gene ID" value="MTR_6g074160"/>
</dbReference>
<dbReference type="Gramene" id="rna37075">
    <property type="protein sequence ID" value="RHN52403.1"/>
    <property type="gene ID" value="gene37075"/>
</dbReference>
<evidence type="ECO:0000313" key="1">
    <source>
        <dbReference type="EMBL" id="AES76239.1"/>
    </source>
</evidence>
<protein>
    <submittedName>
        <fullName evidence="1 3">Uncharacterized protein</fullName>
    </submittedName>
</protein>
<name>G7KJ33_MEDTR</name>
<dbReference type="Proteomes" id="UP000002051">
    <property type="component" value="Chromosome 6"/>
</dbReference>
<dbReference type="HOGENOM" id="CLU_2053145_0_0_1"/>
<reference evidence="3" key="3">
    <citation type="submission" date="2015-04" db="UniProtKB">
        <authorList>
            <consortium name="EnsemblPlants"/>
        </authorList>
    </citation>
    <scope>IDENTIFICATION</scope>
    <source>
        <strain evidence="3">cv. Jemalong A17</strain>
    </source>
</reference>
<reference evidence="2" key="4">
    <citation type="journal article" date="2018" name="Nat. Plants">
        <title>Whole-genome landscape of Medicago truncatula symbiotic genes.</title>
        <authorList>
            <person name="Pecrix Y."/>
            <person name="Gamas P."/>
            <person name="Carrere S."/>
        </authorList>
    </citation>
    <scope>NUCLEOTIDE SEQUENCE</scope>
    <source>
        <tissue evidence="2">Leaves</tissue>
    </source>
</reference>
<evidence type="ECO:0000313" key="2">
    <source>
        <dbReference type="EMBL" id="RHN52403.1"/>
    </source>
</evidence>
<accession>G7KJ33</accession>
<reference evidence="1 4" key="1">
    <citation type="journal article" date="2011" name="Nature">
        <title>The Medicago genome provides insight into the evolution of rhizobial symbioses.</title>
        <authorList>
            <person name="Young N.D."/>
            <person name="Debelle F."/>
            <person name="Oldroyd G.E."/>
            <person name="Geurts R."/>
            <person name="Cannon S.B."/>
            <person name="Udvardi M.K."/>
            <person name="Benedito V.A."/>
            <person name="Mayer K.F."/>
            <person name="Gouzy J."/>
            <person name="Schoof H."/>
            <person name="Van de Peer Y."/>
            <person name="Proost S."/>
            <person name="Cook D.R."/>
            <person name="Meyers B.C."/>
            <person name="Spannagl M."/>
            <person name="Cheung F."/>
            <person name="De Mita S."/>
            <person name="Krishnakumar V."/>
            <person name="Gundlach H."/>
            <person name="Zhou S."/>
            <person name="Mudge J."/>
            <person name="Bharti A.K."/>
            <person name="Murray J.D."/>
            <person name="Naoumkina M.A."/>
            <person name="Rosen B."/>
            <person name="Silverstein K.A."/>
            <person name="Tang H."/>
            <person name="Rombauts S."/>
            <person name="Zhao P.X."/>
            <person name="Zhou P."/>
            <person name="Barbe V."/>
            <person name="Bardou P."/>
            <person name="Bechner M."/>
            <person name="Bellec A."/>
            <person name="Berger A."/>
            <person name="Berges H."/>
            <person name="Bidwell S."/>
            <person name="Bisseling T."/>
            <person name="Choisne N."/>
            <person name="Couloux A."/>
            <person name="Denny R."/>
            <person name="Deshpande S."/>
            <person name="Dai X."/>
            <person name="Doyle J.J."/>
            <person name="Dudez A.M."/>
            <person name="Farmer A.D."/>
            <person name="Fouteau S."/>
            <person name="Franken C."/>
            <person name="Gibelin C."/>
            <person name="Gish J."/>
            <person name="Goldstein S."/>
            <person name="Gonzalez A.J."/>
            <person name="Green P.J."/>
            <person name="Hallab A."/>
            <person name="Hartog M."/>
            <person name="Hua A."/>
            <person name="Humphray S.J."/>
            <person name="Jeong D.H."/>
            <person name="Jing Y."/>
            <person name="Jocker A."/>
            <person name="Kenton S.M."/>
            <person name="Kim D.J."/>
            <person name="Klee K."/>
            <person name="Lai H."/>
            <person name="Lang C."/>
            <person name="Lin S."/>
            <person name="Macmil S.L."/>
            <person name="Magdelenat G."/>
            <person name="Matthews L."/>
            <person name="McCorrison J."/>
            <person name="Monaghan E.L."/>
            <person name="Mun J.H."/>
            <person name="Najar F.Z."/>
            <person name="Nicholson C."/>
            <person name="Noirot C."/>
            <person name="O'Bleness M."/>
            <person name="Paule C.R."/>
            <person name="Poulain J."/>
            <person name="Prion F."/>
            <person name="Qin B."/>
            <person name="Qu C."/>
            <person name="Retzel E.F."/>
            <person name="Riddle C."/>
            <person name="Sallet E."/>
            <person name="Samain S."/>
            <person name="Samson N."/>
            <person name="Sanders I."/>
            <person name="Saurat O."/>
            <person name="Scarpelli C."/>
            <person name="Schiex T."/>
            <person name="Segurens B."/>
            <person name="Severin A.J."/>
            <person name="Sherrier D.J."/>
            <person name="Shi R."/>
            <person name="Sims S."/>
            <person name="Singer S.R."/>
            <person name="Sinharoy S."/>
            <person name="Sterck L."/>
            <person name="Viollet A."/>
            <person name="Wang B.B."/>
            <person name="Wang K."/>
            <person name="Wang M."/>
            <person name="Wang X."/>
            <person name="Warfsmann J."/>
            <person name="Weissenbach J."/>
            <person name="White D.D."/>
            <person name="White J.D."/>
            <person name="Wiley G.B."/>
            <person name="Wincker P."/>
            <person name="Xing Y."/>
            <person name="Yang L."/>
            <person name="Yao Z."/>
            <person name="Ying F."/>
            <person name="Zhai J."/>
            <person name="Zhou L."/>
            <person name="Zuber A."/>
            <person name="Denarie J."/>
            <person name="Dixon R.A."/>
            <person name="May G.D."/>
            <person name="Schwartz D.C."/>
            <person name="Rogers J."/>
            <person name="Quetier F."/>
            <person name="Town C.D."/>
            <person name="Roe B.A."/>
        </authorList>
    </citation>
    <scope>NUCLEOTIDE SEQUENCE [LARGE SCALE GENOMIC DNA]</scope>
    <source>
        <strain evidence="1">A17</strain>
        <strain evidence="3 4">cv. Jemalong A17</strain>
    </source>
</reference>
<dbReference type="EMBL" id="CM001222">
    <property type="protein sequence ID" value="AES76239.1"/>
    <property type="molecule type" value="Genomic_DNA"/>
</dbReference>
<keyword evidence="4" id="KW-1185">Reference proteome</keyword>
<proteinExistence type="predicted"/>
<evidence type="ECO:0000313" key="3">
    <source>
        <dbReference type="EnsemblPlants" id="AES76239"/>
    </source>
</evidence>
<evidence type="ECO:0000313" key="4">
    <source>
        <dbReference type="Proteomes" id="UP000002051"/>
    </source>
</evidence>
<reference evidence="1 4" key="2">
    <citation type="journal article" date="2014" name="BMC Genomics">
        <title>An improved genome release (version Mt4.0) for the model legume Medicago truncatula.</title>
        <authorList>
            <person name="Tang H."/>
            <person name="Krishnakumar V."/>
            <person name="Bidwell S."/>
            <person name="Rosen B."/>
            <person name="Chan A."/>
            <person name="Zhou S."/>
            <person name="Gentzbittel L."/>
            <person name="Childs K.L."/>
            <person name="Yandell M."/>
            <person name="Gundlach H."/>
            <person name="Mayer K.F."/>
            <person name="Schwartz D.C."/>
            <person name="Town C.D."/>
        </authorList>
    </citation>
    <scope>GENOME REANNOTATION</scope>
    <source>
        <strain evidence="3 4">cv. Jemalong A17</strain>
    </source>
</reference>
<dbReference type="Proteomes" id="UP000265566">
    <property type="component" value="Chromosome 6"/>
</dbReference>
<dbReference type="AlphaFoldDB" id="G7KJ33"/>
<organism evidence="1 4">
    <name type="scientific">Medicago truncatula</name>
    <name type="common">Barrel medic</name>
    <name type="synonym">Medicago tribuloides</name>
    <dbReference type="NCBI Taxonomy" id="3880"/>
    <lineage>
        <taxon>Eukaryota</taxon>
        <taxon>Viridiplantae</taxon>
        <taxon>Streptophyta</taxon>
        <taxon>Embryophyta</taxon>
        <taxon>Tracheophyta</taxon>
        <taxon>Spermatophyta</taxon>
        <taxon>Magnoliopsida</taxon>
        <taxon>eudicotyledons</taxon>
        <taxon>Gunneridae</taxon>
        <taxon>Pentapetalae</taxon>
        <taxon>rosids</taxon>
        <taxon>fabids</taxon>
        <taxon>Fabales</taxon>
        <taxon>Fabaceae</taxon>
        <taxon>Papilionoideae</taxon>
        <taxon>50 kb inversion clade</taxon>
        <taxon>NPAAA clade</taxon>
        <taxon>Hologalegina</taxon>
        <taxon>IRL clade</taxon>
        <taxon>Trifolieae</taxon>
        <taxon>Medicago</taxon>
    </lineage>
</organism>
<gene>
    <name evidence="1" type="ordered locus">MTR_6g074160</name>
    <name evidence="2" type="ORF">MtrunA17_Chr6g0480131</name>
</gene>
<sequence length="120" mass="13566">MLCSTYTSHEDVYMSDTCLGKLNPELSEASETIRSDECFGSGSGIHLSGPPPISLQSRTFKSCGGSWTYPQKHLINCTTSNKLRRILCECCYKKPSVVIWLFALSCDMSRDCSQHRIRWF</sequence>
<dbReference type="EMBL" id="PSQE01000006">
    <property type="protein sequence ID" value="RHN52403.1"/>
    <property type="molecule type" value="Genomic_DNA"/>
</dbReference>